<keyword evidence="3" id="KW-1185">Reference proteome</keyword>
<keyword evidence="1" id="KW-0472">Membrane</keyword>
<dbReference type="RefSeq" id="WP_149729606.1">
    <property type="nucleotide sequence ID" value="NZ_VUJV01000006.1"/>
</dbReference>
<sequence>MHRAGWWLIAHAALMVGYLVLASTAGAGYERALEAAAEHARVPVNTIPASATATVVQDFPLYHLLSVLYLLLPPVAIVLASRPLRAIGVAGRVSWRSAQTGLAVWWVFMALNLGTFADPDRLPPLVRDLDVLAVPLLTVMSMLVAVSVVADGEAARTVGVAHTAARVSTVLGVVLTVLFAVTLVTSGFDEPIPPIVAVIPAFVLGVALVRGRRGASAD</sequence>
<accession>A0A5B1L929</accession>
<feature type="transmembrane region" description="Helical" evidence="1">
    <location>
        <begin position="131"/>
        <end position="152"/>
    </location>
</feature>
<evidence type="ECO:0000313" key="3">
    <source>
        <dbReference type="Proteomes" id="UP000325003"/>
    </source>
</evidence>
<feature type="transmembrane region" description="Helical" evidence="1">
    <location>
        <begin position="61"/>
        <end position="81"/>
    </location>
</feature>
<keyword evidence="1" id="KW-1133">Transmembrane helix</keyword>
<dbReference type="AlphaFoldDB" id="A0A5B1L929"/>
<feature type="transmembrane region" description="Helical" evidence="1">
    <location>
        <begin position="164"/>
        <end position="185"/>
    </location>
</feature>
<evidence type="ECO:0000313" key="2">
    <source>
        <dbReference type="EMBL" id="KAA1416936.1"/>
    </source>
</evidence>
<protein>
    <submittedName>
        <fullName evidence="2">Uncharacterized protein</fullName>
    </submittedName>
</protein>
<dbReference type="Proteomes" id="UP000325003">
    <property type="component" value="Unassembled WGS sequence"/>
</dbReference>
<evidence type="ECO:0000256" key="1">
    <source>
        <dbReference type="SAM" id="Phobius"/>
    </source>
</evidence>
<feature type="transmembrane region" description="Helical" evidence="1">
    <location>
        <begin position="93"/>
        <end position="111"/>
    </location>
</feature>
<gene>
    <name evidence="2" type="ORF">F0U44_17280</name>
</gene>
<dbReference type="EMBL" id="VUJV01000006">
    <property type="protein sequence ID" value="KAA1416936.1"/>
    <property type="molecule type" value="Genomic_DNA"/>
</dbReference>
<reference evidence="2 3" key="1">
    <citation type="submission" date="2019-09" db="EMBL/GenBank/DDBJ databases">
        <title>Nocardioides panacisoli sp. nov., isolated from the soil of a ginseng field.</title>
        <authorList>
            <person name="Cho C."/>
        </authorList>
    </citation>
    <scope>NUCLEOTIDE SEQUENCE [LARGE SCALE GENOMIC DNA]</scope>
    <source>
        <strain evidence="2 3">BN130099</strain>
    </source>
</reference>
<proteinExistence type="predicted"/>
<keyword evidence="1" id="KW-0812">Transmembrane</keyword>
<organism evidence="2 3">
    <name type="scientific">Nocardioides humilatus</name>
    <dbReference type="NCBI Taxonomy" id="2607660"/>
    <lineage>
        <taxon>Bacteria</taxon>
        <taxon>Bacillati</taxon>
        <taxon>Actinomycetota</taxon>
        <taxon>Actinomycetes</taxon>
        <taxon>Propionibacteriales</taxon>
        <taxon>Nocardioidaceae</taxon>
        <taxon>Nocardioides</taxon>
    </lineage>
</organism>
<reference evidence="2 3" key="2">
    <citation type="submission" date="2019-09" db="EMBL/GenBank/DDBJ databases">
        <authorList>
            <person name="Jin C."/>
        </authorList>
    </citation>
    <scope>NUCLEOTIDE SEQUENCE [LARGE SCALE GENOMIC DNA]</scope>
    <source>
        <strain evidence="2 3">BN130099</strain>
    </source>
</reference>
<comment type="caution">
    <text evidence="2">The sequence shown here is derived from an EMBL/GenBank/DDBJ whole genome shotgun (WGS) entry which is preliminary data.</text>
</comment>
<feature type="transmembrane region" description="Helical" evidence="1">
    <location>
        <begin position="191"/>
        <end position="209"/>
    </location>
</feature>
<name>A0A5B1L929_9ACTN</name>